<evidence type="ECO:0000313" key="4">
    <source>
        <dbReference type="Proteomes" id="UP000196402"/>
    </source>
</evidence>
<evidence type="ECO:0000256" key="2">
    <source>
        <dbReference type="SAM" id="SignalP"/>
    </source>
</evidence>
<feature type="region of interest" description="Disordered" evidence="1">
    <location>
        <begin position="87"/>
        <end position="119"/>
    </location>
</feature>
<feature type="signal peptide" evidence="2">
    <location>
        <begin position="1"/>
        <end position="19"/>
    </location>
</feature>
<organism evidence="3 4">
    <name type="scientific">Plasmodium vivax</name>
    <name type="common">malaria parasite P. vivax</name>
    <dbReference type="NCBI Taxonomy" id="5855"/>
    <lineage>
        <taxon>Eukaryota</taxon>
        <taxon>Sar</taxon>
        <taxon>Alveolata</taxon>
        <taxon>Apicomplexa</taxon>
        <taxon>Aconoidasida</taxon>
        <taxon>Haemosporida</taxon>
        <taxon>Plasmodiidae</taxon>
        <taxon>Plasmodium</taxon>
        <taxon>Plasmodium (Plasmodium)</taxon>
    </lineage>
</organism>
<keyword evidence="2" id="KW-0732">Signal</keyword>
<dbReference type="VEuPathDB" id="PlasmoDB:PVPAM_030023200"/>
<dbReference type="VEuPathDB" id="PlasmoDB:PVW1_030025800"/>
<evidence type="ECO:0000313" key="3">
    <source>
        <dbReference type="EMBL" id="SCO65419.1"/>
    </source>
</evidence>
<feature type="compositionally biased region" description="Basic residues" evidence="1">
    <location>
        <begin position="171"/>
        <end position="181"/>
    </location>
</feature>
<proteinExistence type="predicted"/>
<protein>
    <submittedName>
        <fullName evidence="3">Uncharacterized protein</fullName>
    </submittedName>
</protein>
<evidence type="ECO:0000256" key="1">
    <source>
        <dbReference type="SAM" id="MobiDB-lite"/>
    </source>
</evidence>
<name>A0A1G4GS66_PLAVI</name>
<dbReference type="AlphaFoldDB" id="A0A1G4GS66"/>
<gene>
    <name evidence="3" type="ORF">PVT01_030023400</name>
</gene>
<dbReference type="VEuPathDB" id="PlasmoDB:PVX_096215"/>
<reference evidence="3 4" key="1">
    <citation type="submission" date="2016-07" db="EMBL/GenBank/DDBJ databases">
        <authorList>
            <consortium name="Pathogen Informatics"/>
        </authorList>
    </citation>
    <scope>NUCLEOTIDE SEQUENCE [LARGE SCALE GENOMIC DNA]</scope>
</reference>
<dbReference type="eggNOG" id="ENOG502SHCA">
    <property type="taxonomic scope" value="Eukaryota"/>
</dbReference>
<accession>A0A1G4GS66</accession>
<dbReference type="Proteomes" id="UP000196402">
    <property type="component" value="Chromosome 3"/>
</dbReference>
<feature type="compositionally biased region" description="Low complexity" evidence="1">
    <location>
        <begin position="187"/>
        <end position="196"/>
    </location>
</feature>
<sequence length="556" mass="59710">MKCALWLVALLCPVGWGGAAVGEVSVVGGASNGAANSAANSAANNAAGDTPNSAANAANYVAGEELLHFANPDELYDLLAEEVEQVERSTAGGSLPVGTTQQGGPLEGSPKLKRRRGKTPKGLLKLGRVKRETFLKLYESAMSHFDVDGYGAFMQEVIARRRGSDEPGGGKRWRGTTRRSRPHCDRGVSSAVSSGVSSGVSGHKALATRVEYPGGAIRSAYGNNLSKWMKESLEDVESPASIKEPGLANMLMQSLTMVKGLIQSVASAVVDIVPPLIPPPVWINRPLPCLPMVTGKNCLGSILYPITAAEFVTSDITDSIMNGIISSFPSKYASKVGKTSDAQYRLCAMAYLGMYCASIFPICWMPIGLKVAETMSVCFPQCLATLIACPGFWIDDIEGPCSNASVPPFCSFSVFVNQKIVPPQLTSYDESHDYPATCPTSDDAYDSLEGLHQPEGGAHMESVYSKERESYSNVTLPVFPDLVARVYPDEGPTGEELPSCKCLQMGSLCRRHFAIPVLGRRHPVFSPAHEEPVELSPRQSRCCRLCRPIWRALSPR</sequence>
<dbReference type="VEuPathDB" id="PlasmoDB:PVP01_0318500"/>
<dbReference type="EMBL" id="LT615241">
    <property type="protein sequence ID" value="SCO65419.1"/>
    <property type="molecule type" value="Genomic_DNA"/>
</dbReference>
<feature type="region of interest" description="Disordered" evidence="1">
    <location>
        <begin position="162"/>
        <end position="196"/>
    </location>
</feature>
<feature type="chain" id="PRO_5009233993" evidence="2">
    <location>
        <begin position="20"/>
        <end position="556"/>
    </location>
</feature>